<name>A0A9X9Q9M1_GULGU</name>
<proteinExistence type="predicted"/>
<accession>A0A9X9Q9M1</accession>
<comment type="caution">
    <text evidence="1">The sequence shown here is derived from an EMBL/GenBank/DDBJ whole genome shotgun (WGS) entry which is preliminary data.</text>
</comment>
<evidence type="ECO:0000313" key="2">
    <source>
        <dbReference type="Proteomes" id="UP000269945"/>
    </source>
</evidence>
<sequence length="39" mass="4366">MMFFERTDQKETEGSLEKQRLGTIFGGGKGISSLVLVKF</sequence>
<dbReference type="Proteomes" id="UP000269945">
    <property type="component" value="Unassembled WGS sequence"/>
</dbReference>
<dbReference type="AlphaFoldDB" id="A0A9X9Q9M1"/>
<evidence type="ECO:0000313" key="1">
    <source>
        <dbReference type="EMBL" id="VCX41002.1"/>
    </source>
</evidence>
<gene>
    <name evidence="1" type="ORF">BN2614_LOCUS2</name>
</gene>
<protein>
    <submittedName>
        <fullName evidence="1">Uncharacterized protein</fullName>
    </submittedName>
</protein>
<organism evidence="1 2">
    <name type="scientific">Gulo gulo</name>
    <name type="common">Wolverine</name>
    <name type="synonym">Gluton</name>
    <dbReference type="NCBI Taxonomy" id="48420"/>
    <lineage>
        <taxon>Eukaryota</taxon>
        <taxon>Metazoa</taxon>
        <taxon>Chordata</taxon>
        <taxon>Craniata</taxon>
        <taxon>Vertebrata</taxon>
        <taxon>Euteleostomi</taxon>
        <taxon>Mammalia</taxon>
        <taxon>Eutheria</taxon>
        <taxon>Laurasiatheria</taxon>
        <taxon>Carnivora</taxon>
        <taxon>Caniformia</taxon>
        <taxon>Musteloidea</taxon>
        <taxon>Mustelidae</taxon>
        <taxon>Guloninae</taxon>
        <taxon>Gulo</taxon>
    </lineage>
</organism>
<keyword evidence="2" id="KW-1185">Reference proteome</keyword>
<reference evidence="1 2" key="1">
    <citation type="submission" date="2018-10" db="EMBL/GenBank/DDBJ databases">
        <authorList>
            <person name="Ekblom R."/>
            <person name="Jareborg N."/>
        </authorList>
    </citation>
    <scope>NUCLEOTIDE SEQUENCE [LARGE SCALE GENOMIC DNA]</scope>
    <source>
        <tissue evidence="1">Muscle</tissue>
    </source>
</reference>
<dbReference type="EMBL" id="CYRY02045533">
    <property type="protein sequence ID" value="VCX41002.1"/>
    <property type="molecule type" value="Genomic_DNA"/>
</dbReference>